<evidence type="ECO:0000313" key="1">
    <source>
        <dbReference type="EMBL" id="SLJ86669.1"/>
    </source>
</evidence>
<dbReference type="AlphaFoldDB" id="A0A1U6GT25"/>
<proteinExistence type="predicted"/>
<name>A0A1U6GT25_9SPHN</name>
<evidence type="ECO:0000313" key="2">
    <source>
        <dbReference type="Proteomes" id="UP000190989"/>
    </source>
</evidence>
<keyword evidence="2" id="KW-1185">Reference proteome</keyword>
<organism evidence="1 2">
    <name type="scientific">Novosphingobium mathurense</name>
    <dbReference type="NCBI Taxonomy" id="428990"/>
    <lineage>
        <taxon>Bacteria</taxon>
        <taxon>Pseudomonadati</taxon>
        <taxon>Pseudomonadota</taxon>
        <taxon>Alphaproteobacteria</taxon>
        <taxon>Sphingomonadales</taxon>
        <taxon>Sphingomonadaceae</taxon>
        <taxon>Novosphingobium</taxon>
    </lineage>
</organism>
<reference evidence="2" key="1">
    <citation type="submission" date="2017-02" db="EMBL/GenBank/DDBJ databases">
        <authorList>
            <person name="Varghese N."/>
            <person name="Submissions S."/>
        </authorList>
    </citation>
    <scope>NUCLEOTIDE SEQUENCE [LARGE SCALE GENOMIC DNA]</scope>
    <source>
        <strain evidence="2">SM117</strain>
    </source>
</reference>
<dbReference type="Proteomes" id="UP000190989">
    <property type="component" value="Unassembled WGS sequence"/>
</dbReference>
<sequence>MNWANLLRAGGLMRSLVAMLICKACTGLGDYRNFSVRPFATCQYRRIIFLRIDQPRRAI</sequence>
<dbReference type="STRING" id="428990.SAMN06295987_101333"/>
<dbReference type="EMBL" id="FVZE01000001">
    <property type="protein sequence ID" value="SLJ86669.1"/>
    <property type="molecule type" value="Genomic_DNA"/>
</dbReference>
<accession>A0A1U6GT25</accession>
<protein>
    <submittedName>
        <fullName evidence="1">Uncharacterized protein</fullName>
    </submittedName>
</protein>
<gene>
    <name evidence="1" type="ORF">SAMN06295987_101333</name>
</gene>